<sequence>VSRFLVIAWVVGPLGWLSGCPGVQSYKLSETPINLTNSDNPTDAEKVAKLWEKNLVHDVKEDSKVPDPEQADNSTSSFKDLAKHLEFMMVKMAQVETVVQLQQAEIAAQQAEIDALKEHVGLDVQHVEMARKHSRDPHAASHVLKAVLDKHHHQRETRDFRPGAHKEPVAEDGSVPPRPESQAEALLQRQARSSEKEEDSENFLDESLSSKWNPLDEFKRTVNKAEVKKRGKAVEFIQNTVIDTVDMAYTILSNFMGFEFDSSCDNRLPSAGLNGQYLDINFGKLKCTATLVGTTITLFDIPTVHRNFKLPDPLHYLPEQIKTVARASGENVGRVFSFMHDILHTGGCNRADTFHCIAKRISSFVMQFEPPLKWLPSPVGVLADSPLNSIKSLMAMGKDLMHCQHFESGTELTKRLGSKIVNLVPPLSYLNRLGEVMAETIEAFAKAATALLKKALKGGTSLIQKAAISDFPAVGKMPVRHQQGDLIVEAHSQELHPSLLEFSSNDALYSDGPGIKLKKGDDVQVTNLITQFNGREANSGSCLAFAPRNKNGAQVGNHQEATKGDWTAATKDDFVQLEPWAVPCDNTWMKDNWNKWQGYSFYTGTAAVEKCLSVTFKIDIQPVVAFVAGLSIKFLPTLFDLITTVCWPNQMPGGLDLSVLRSELKTGDHLLFSRTLRLAKRFGSDTHFVKKNLGTGFQTWRSPLGIAKGESRPAFAPMSLLEGNRSQVEGGEGEKLETESWYWKTETEDLYLASVDYDDSMEVNTTWEMRGADAARHLSAMQEAQAQGKEDIIQLFNFKKPGMTNFHIQGLLNGKSLELGLQMGFGPYQSPSRRIPLADIGVQFAVILAAVPWISVETKKTAIAALRDFSTEDAGRVKGLPLRPGSVIALHCTHNNRYLSMGGDNIYGSPGERPDGIKDWWTHQRFTVVDAGNGQIALHNALHNRFLKSFGSGVSPHKNWNELPHNWGGEKWNVVDAGNGQIALQGSSKVFLKVDNGGGAGFTHPIDHLPAHYTWERFTVVAAEVKLVPGSTVALYNTHHRKFIAMRKDHLEPGGYREGGDMPEEWTHERFTVIQKNGREIALHNARHNRFIKINGASPHQNPDQFPQGWGMEAFEVWPAVDGEMMLWNPSVNRFVQMGGGHMGESGHPPAGFDTRGWAWERFRVVHVKPYLEPGTVVGLHSAVHNRFLEMRDNHWMYRSPVKGVADLPNWWSWQHFKVVDAGNGQIGLYNEHHRRYVSMKGCHKQLGTHHERHGWESFTVVPGSDLFDGVIALHNSHHNCFIRMTAHHADASSPKPIQDLPHHWNQERFHIVKVGVGNQASEPAGKHLDVSLT</sequence>
<feature type="signal peptide" evidence="3">
    <location>
        <begin position="1"/>
        <end position="25"/>
    </location>
</feature>
<dbReference type="Proteomes" id="UP000601435">
    <property type="component" value="Unassembled WGS sequence"/>
</dbReference>
<gene>
    <name evidence="4" type="ORF">SNEC2469_LOCUS27970</name>
</gene>
<feature type="non-terminal residue" evidence="4">
    <location>
        <position position="1"/>
    </location>
</feature>
<reference evidence="4" key="1">
    <citation type="submission" date="2021-02" db="EMBL/GenBank/DDBJ databases">
        <authorList>
            <person name="Dougan E. K."/>
            <person name="Rhodes N."/>
            <person name="Thang M."/>
            <person name="Chan C."/>
        </authorList>
    </citation>
    <scope>NUCLEOTIDE SEQUENCE</scope>
</reference>
<evidence type="ECO:0000313" key="5">
    <source>
        <dbReference type="Proteomes" id="UP000601435"/>
    </source>
</evidence>
<dbReference type="InterPro" id="IPR008999">
    <property type="entry name" value="Actin-crosslinking"/>
</dbReference>
<feature type="compositionally biased region" description="Basic and acidic residues" evidence="2">
    <location>
        <begin position="156"/>
        <end position="169"/>
    </location>
</feature>
<keyword evidence="5" id="KW-1185">Reference proteome</keyword>
<evidence type="ECO:0000256" key="1">
    <source>
        <dbReference type="SAM" id="Coils"/>
    </source>
</evidence>
<dbReference type="CDD" id="cd00257">
    <property type="entry name" value="beta-trefoil_FSCN-like"/>
    <property type="match status" value="2"/>
</dbReference>
<dbReference type="SUPFAM" id="SSF50405">
    <property type="entry name" value="Actin-crosslinking proteins"/>
    <property type="match status" value="2"/>
</dbReference>
<feature type="region of interest" description="Disordered" evidence="2">
    <location>
        <begin position="150"/>
        <end position="206"/>
    </location>
</feature>
<evidence type="ECO:0000256" key="3">
    <source>
        <dbReference type="SAM" id="SignalP"/>
    </source>
</evidence>
<proteinExistence type="predicted"/>
<protein>
    <submittedName>
        <fullName evidence="4">Uncharacterized protein</fullName>
    </submittedName>
</protein>
<name>A0A813ALP8_9DINO</name>
<dbReference type="EMBL" id="CAJNJA010059863">
    <property type="protein sequence ID" value="CAE7868826.1"/>
    <property type="molecule type" value="Genomic_DNA"/>
</dbReference>
<dbReference type="Gene3D" id="2.80.10.50">
    <property type="match status" value="2"/>
</dbReference>
<evidence type="ECO:0000256" key="2">
    <source>
        <dbReference type="SAM" id="MobiDB-lite"/>
    </source>
</evidence>
<feature type="chain" id="PRO_5032577219" evidence="3">
    <location>
        <begin position="26"/>
        <end position="1334"/>
    </location>
</feature>
<keyword evidence="1" id="KW-0175">Coiled coil</keyword>
<evidence type="ECO:0000313" key="4">
    <source>
        <dbReference type="EMBL" id="CAE7868826.1"/>
    </source>
</evidence>
<accession>A0A813ALP8</accession>
<keyword evidence="3" id="KW-0732">Signal</keyword>
<feature type="coiled-coil region" evidence="1">
    <location>
        <begin position="92"/>
        <end position="119"/>
    </location>
</feature>
<organism evidence="4 5">
    <name type="scientific">Symbiodinium necroappetens</name>
    <dbReference type="NCBI Taxonomy" id="1628268"/>
    <lineage>
        <taxon>Eukaryota</taxon>
        <taxon>Sar</taxon>
        <taxon>Alveolata</taxon>
        <taxon>Dinophyceae</taxon>
        <taxon>Suessiales</taxon>
        <taxon>Symbiodiniaceae</taxon>
        <taxon>Symbiodinium</taxon>
    </lineage>
</organism>
<dbReference type="OrthoDB" id="409329at2759"/>
<comment type="caution">
    <text evidence="4">The sequence shown here is derived from an EMBL/GenBank/DDBJ whole genome shotgun (WGS) entry which is preliminary data.</text>
</comment>